<keyword evidence="2" id="KW-0805">Transcription regulation</keyword>
<keyword evidence="10" id="KW-1185">Reference proteome</keyword>
<dbReference type="Pfam" id="PF00250">
    <property type="entry name" value="Forkhead"/>
    <property type="match status" value="1"/>
</dbReference>
<gene>
    <name evidence="9" type="ORF">BpHYR1_035135</name>
</gene>
<dbReference type="PROSITE" id="PS50039">
    <property type="entry name" value="FORK_HEAD_3"/>
    <property type="match status" value="1"/>
</dbReference>
<dbReference type="Gene3D" id="1.10.10.10">
    <property type="entry name" value="Winged helix-like DNA-binding domain superfamily/Winged helix DNA-binding domain"/>
    <property type="match status" value="1"/>
</dbReference>
<dbReference type="InterPro" id="IPR001766">
    <property type="entry name" value="Fork_head_dom"/>
</dbReference>
<dbReference type="InterPro" id="IPR018122">
    <property type="entry name" value="TF_fork_head_CS_1"/>
</dbReference>
<sequence>MNMDLMIDCIPSFGDKLSEMLEDDLKALYTSSSSSPSFDDDQFPGSNFFDDLMLSSCNQSSLNLDPLSSTLNNLDDTYNSIINSSSLNTSHCSYQSSPVSSASISTVSSSAPSPLSLSASSSSLAAALANYQTSSNCSSNQSSPICLSPNQFNNYSLDDFTLNTNSPGRNPTQSKYIHDNFSSNNYSLYSVVNPMDINRNYAAENSANQSQMASAKGLQGVQLSTSVINASRVDQGSIGKTNFDLNENQQNKRCKFSHNLSTFSMVKQEPINSDGESSHSNESDSNSNFSNSSMANSTYKNSEYQPKKVIIATKFEPLFNINTPGTQMANAQAGSNGSILLNNSQISVIKIPKENLEAKSLQLPISLPMGAKTDNSPNTKTIIQYKQLINGNTSQTIKQIKNRQNSTSSQNNANNQNGCVTQVALRSDGKAYPKPPYSYSCLIAMALRNSDSGTLPVSDIYEFIIENFPYYKTARDGWKNSIRHNLSLNKCFEKIENPTNGSKKGCLWALNPEKCKKLEEECKRCRQRDPVNIRLSMSRPDDLNKIERGEQRVKKYTCQRKLLENQQIGTASNTNTQQSPTAQQSNNQFYDKNFILDLNTNIKDEELEYISADINIDPSILSTVNQTIRSNIQ</sequence>
<evidence type="ECO:0000256" key="3">
    <source>
        <dbReference type="ARBA" id="ARBA00023125"/>
    </source>
</evidence>
<dbReference type="EMBL" id="REGN01001547">
    <property type="protein sequence ID" value="RNA33952.1"/>
    <property type="molecule type" value="Genomic_DNA"/>
</dbReference>
<dbReference type="OrthoDB" id="10070006at2759"/>
<dbReference type="InterPro" id="IPR030456">
    <property type="entry name" value="TF_fork_head_CS_2"/>
</dbReference>
<keyword evidence="4" id="KW-0804">Transcription</keyword>
<dbReference type="AlphaFoldDB" id="A0A3M7SDS5"/>
<dbReference type="InterPro" id="IPR049624">
    <property type="entry name" value="FOXN1_4"/>
</dbReference>
<evidence type="ECO:0000256" key="7">
    <source>
        <dbReference type="SAM" id="MobiDB-lite"/>
    </source>
</evidence>
<dbReference type="PROSITE" id="PS00657">
    <property type="entry name" value="FORK_HEAD_1"/>
    <property type="match status" value="1"/>
</dbReference>
<evidence type="ECO:0000256" key="1">
    <source>
        <dbReference type="ARBA" id="ARBA00022473"/>
    </source>
</evidence>
<evidence type="ECO:0000256" key="5">
    <source>
        <dbReference type="ARBA" id="ARBA00023242"/>
    </source>
</evidence>
<evidence type="ECO:0000256" key="4">
    <source>
        <dbReference type="ARBA" id="ARBA00023163"/>
    </source>
</evidence>
<dbReference type="CDD" id="cd20030">
    <property type="entry name" value="FH_FOXN1-like"/>
    <property type="match status" value="1"/>
</dbReference>
<dbReference type="GO" id="GO:0000981">
    <property type="term" value="F:DNA-binding transcription factor activity, RNA polymerase II-specific"/>
    <property type="evidence" value="ECO:0007669"/>
    <property type="project" value="TreeGrafter"/>
</dbReference>
<comment type="subcellular location">
    <subcellularLocation>
        <location evidence="6">Nucleus</location>
    </subcellularLocation>
</comment>
<organism evidence="9 10">
    <name type="scientific">Brachionus plicatilis</name>
    <name type="common">Marine rotifer</name>
    <name type="synonym">Brachionus muelleri</name>
    <dbReference type="NCBI Taxonomy" id="10195"/>
    <lineage>
        <taxon>Eukaryota</taxon>
        <taxon>Metazoa</taxon>
        <taxon>Spiralia</taxon>
        <taxon>Gnathifera</taxon>
        <taxon>Rotifera</taxon>
        <taxon>Eurotatoria</taxon>
        <taxon>Monogononta</taxon>
        <taxon>Pseudotrocha</taxon>
        <taxon>Ploima</taxon>
        <taxon>Brachionidae</taxon>
        <taxon>Brachionus</taxon>
    </lineage>
</organism>
<comment type="caution">
    <text evidence="9">The sequence shown here is derived from an EMBL/GenBank/DDBJ whole genome shotgun (WGS) entry which is preliminary data.</text>
</comment>
<dbReference type="STRING" id="10195.A0A3M7SDS5"/>
<accession>A0A3M7SDS5</accession>
<keyword evidence="3 6" id="KW-0238">DNA-binding</keyword>
<dbReference type="InterPro" id="IPR036388">
    <property type="entry name" value="WH-like_DNA-bd_sf"/>
</dbReference>
<feature type="compositionally biased region" description="Low complexity" evidence="7">
    <location>
        <begin position="283"/>
        <end position="297"/>
    </location>
</feature>
<evidence type="ECO:0000259" key="8">
    <source>
        <dbReference type="PROSITE" id="PS50039"/>
    </source>
</evidence>
<dbReference type="PANTHER" id="PTHR46721:SF3">
    <property type="entry name" value="FORKHEAD BOX N1"/>
    <property type="match status" value="1"/>
</dbReference>
<dbReference type="InterPro" id="IPR036390">
    <property type="entry name" value="WH_DNA-bd_sf"/>
</dbReference>
<dbReference type="PANTHER" id="PTHR46721">
    <property type="entry name" value="FORKHEAD BOX PROTEIN N1"/>
    <property type="match status" value="1"/>
</dbReference>
<dbReference type="PRINTS" id="PR00053">
    <property type="entry name" value="FORKHEAD"/>
</dbReference>
<keyword evidence="5 6" id="KW-0539">Nucleus</keyword>
<proteinExistence type="predicted"/>
<dbReference type="GO" id="GO:0005634">
    <property type="term" value="C:nucleus"/>
    <property type="evidence" value="ECO:0007669"/>
    <property type="project" value="UniProtKB-SubCell"/>
</dbReference>
<evidence type="ECO:0000313" key="10">
    <source>
        <dbReference type="Proteomes" id="UP000276133"/>
    </source>
</evidence>
<feature type="DNA-binding region" description="Fork-head" evidence="6">
    <location>
        <begin position="434"/>
        <end position="529"/>
    </location>
</feature>
<feature type="domain" description="Fork-head" evidence="8">
    <location>
        <begin position="434"/>
        <end position="529"/>
    </location>
</feature>
<name>A0A3M7SDS5_BRAPC</name>
<dbReference type="Proteomes" id="UP000276133">
    <property type="component" value="Unassembled WGS sequence"/>
</dbReference>
<dbReference type="GO" id="GO:0000976">
    <property type="term" value="F:transcription cis-regulatory region binding"/>
    <property type="evidence" value="ECO:0007669"/>
    <property type="project" value="TreeGrafter"/>
</dbReference>
<evidence type="ECO:0000313" key="9">
    <source>
        <dbReference type="EMBL" id="RNA33952.1"/>
    </source>
</evidence>
<protein>
    <submittedName>
        <fullName evidence="9">Forkhead box N4-like</fullName>
    </submittedName>
</protein>
<dbReference type="SMART" id="SM00339">
    <property type="entry name" value="FH"/>
    <property type="match status" value="1"/>
</dbReference>
<evidence type="ECO:0000256" key="6">
    <source>
        <dbReference type="PROSITE-ProRule" id="PRU00089"/>
    </source>
</evidence>
<feature type="region of interest" description="Disordered" evidence="7">
    <location>
        <begin position="270"/>
        <end position="300"/>
    </location>
</feature>
<dbReference type="SUPFAM" id="SSF46785">
    <property type="entry name" value="Winged helix' DNA-binding domain"/>
    <property type="match status" value="1"/>
</dbReference>
<evidence type="ECO:0000256" key="2">
    <source>
        <dbReference type="ARBA" id="ARBA00023015"/>
    </source>
</evidence>
<reference evidence="9 10" key="1">
    <citation type="journal article" date="2018" name="Sci. Rep.">
        <title>Genomic signatures of local adaptation to the degree of environmental predictability in rotifers.</title>
        <authorList>
            <person name="Franch-Gras L."/>
            <person name="Hahn C."/>
            <person name="Garcia-Roger E.M."/>
            <person name="Carmona M.J."/>
            <person name="Serra M."/>
            <person name="Gomez A."/>
        </authorList>
    </citation>
    <scope>NUCLEOTIDE SEQUENCE [LARGE SCALE GENOMIC DNA]</scope>
    <source>
        <strain evidence="9">HYR1</strain>
    </source>
</reference>
<keyword evidence="1" id="KW-0217">Developmental protein</keyword>
<dbReference type="PROSITE" id="PS00658">
    <property type="entry name" value="FORK_HEAD_2"/>
    <property type="match status" value="1"/>
</dbReference>